<name>A0AC35GF63_9BILA</name>
<evidence type="ECO:0000313" key="2">
    <source>
        <dbReference type="WBParaSite" id="PS1159_v2.g4608.t1"/>
    </source>
</evidence>
<accession>A0AC35GF63</accession>
<sequence length="64" mass="7336">DVLTDINQQWWVASKRYELVKPFYVLRIFPILSEDSGTYHCRLETDPLFALAVSTDSTSLVVMG</sequence>
<proteinExistence type="predicted"/>
<evidence type="ECO:0000313" key="1">
    <source>
        <dbReference type="Proteomes" id="UP000887580"/>
    </source>
</evidence>
<dbReference type="Proteomes" id="UP000887580">
    <property type="component" value="Unplaced"/>
</dbReference>
<dbReference type="WBParaSite" id="PS1159_v2.g4608.t1">
    <property type="protein sequence ID" value="PS1159_v2.g4608.t1"/>
    <property type="gene ID" value="PS1159_v2.g4608"/>
</dbReference>
<organism evidence="1 2">
    <name type="scientific">Panagrolaimus sp. PS1159</name>
    <dbReference type="NCBI Taxonomy" id="55785"/>
    <lineage>
        <taxon>Eukaryota</taxon>
        <taxon>Metazoa</taxon>
        <taxon>Ecdysozoa</taxon>
        <taxon>Nematoda</taxon>
        <taxon>Chromadorea</taxon>
        <taxon>Rhabditida</taxon>
        <taxon>Tylenchina</taxon>
        <taxon>Panagrolaimomorpha</taxon>
        <taxon>Panagrolaimoidea</taxon>
        <taxon>Panagrolaimidae</taxon>
        <taxon>Panagrolaimus</taxon>
    </lineage>
</organism>
<protein>
    <submittedName>
        <fullName evidence="2">Uncharacterized protein</fullName>
    </submittedName>
</protein>
<reference evidence="2" key="1">
    <citation type="submission" date="2022-11" db="UniProtKB">
        <authorList>
            <consortium name="WormBaseParasite"/>
        </authorList>
    </citation>
    <scope>IDENTIFICATION</scope>
</reference>